<dbReference type="Proteomes" id="UP001497522">
    <property type="component" value="Chromosome 7"/>
</dbReference>
<feature type="compositionally biased region" description="Low complexity" evidence="1">
    <location>
        <begin position="115"/>
        <end position="154"/>
    </location>
</feature>
<name>A0ABP1BUX1_9BRYO</name>
<feature type="compositionally biased region" description="Acidic residues" evidence="1">
    <location>
        <begin position="68"/>
        <end position="80"/>
    </location>
</feature>
<keyword evidence="3" id="KW-1185">Reference proteome</keyword>
<proteinExistence type="predicted"/>
<feature type="region of interest" description="Disordered" evidence="1">
    <location>
        <begin position="105"/>
        <end position="162"/>
    </location>
</feature>
<dbReference type="PANTHER" id="PTHR33356">
    <property type="entry name" value="TIP41-LIKE PROTEIN"/>
    <property type="match status" value="1"/>
</dbReference>
<evidence type="ECO:0000313" key="3">
    <source>
        <dbReference type="Proteomes" id="UP001497522"/>
    </source>
</evidence>
<feature type="compositionally biased region" description="Low complexity" evidence="1">
    <location>
        <begin position="40"/>
        <end position="64"/>
    </location>
</feature>
<feature type="region of interest" description="Disordered" evidence="1">
    <location>
        <begin position="19"/>
        <end position="83"/>
    </location>
</feature>
<sequence length="416" mass="44798">MPGSFIPIQEHGEALVHVQKTQQQQTGVADRSCPPSGIRPDASSSAPSWSDVVPCSSSLASSSHDSTEETENDEEDDDELLLAGLAQHVAQTMLNGAAAAAADDDDSVLHSATESSPPSSWSSGSLLQWPQSATSSSTASSKGSSRMSSQVSSPPTTPVEAKRSDAWDLLHAAAGEVVRLKMHQQHQQKKSIMSSSSSPTDRYHPKQLHHVQCQQQQPLQAHCFQVRPAAAAPQIRMLPGCRIQQQQMAMETGGPGAVLGFQARSYPVFYHQQQSCRPVVLQKSYQGQCRSDRLVDNHTPQWTTTAAQRGGLGMRAVFLGSGNSQRKSSGTGVFLPRSVGNGAELKRKPVCSTVLLPSRIVQVLNLNVENMCASAMGRSKQSFEEGWLASCGKSCPPSILRQNSQPELCLPSEWTY</sequence>
<protein>
    <submittedName>
        <fullName evidence="2">Uncharacterized protein</fullName>
    </submittedName>
</protein>
<organism evidence="2 3">
    <name type="scientific">Sphagnum jensenii</name>
    <dbReference type="NCBI Taxonomy" id="128206"/>
    <lineage>
        <taxon>Eukaryota</taxon>
        <taxon>Viridiplantae</taxon>
        <taxon>Streptophyta</taxon>
        <taxon>Embryophyta</taxon>
        <taxon>Bryophyta</taxon>
        <taxon>Sphagnophytina</taxon>
        <taxon>Sphagnopsida</taxon>
        <taxon>Sphagnales</taxon>
        <taxon>Sphagnaceae</taxon>
        <taxon>Sphagnum</taxon>
    </lineage>
</organism>
<accession>A0ABP1BUX1</accession>
<feature type="region of interest" description="Disordered" evidence="1">
    <location>
        <begin position="181"/>
        <end position="204"/>
    </location>
</feature>
<evidence type="ECO:0000313" key="2">
    <source>
        <dbReference type="EMBL" id="CAK9880140.1"/>
    </source>
</evidence>
<dbReference type="EMBL" id="OZ023708">
    <property type="protein sequence ID" value="CAK9880140.1"/>
    <property type="molecule type" value="Genomic_DNA"/>
</dbReference>
<reference evidence="2" key="1">
    <citation type="submission" date="2024-03" db="EMBL/GenBank/DDBJ databases">
        <authorList>
            <consortium name="ELIXIR-Norway"/>
            <consortium name="Elixir Norway"/>
        </authorList>
    </citation>
    <scope>NUCLEOTIDE SEQUENCE</scope>
</reference>
<dbReference type="PANTHER" id="PTHR33356:SF5">
    <property type="entry name" value="TIP41-LIKE PROTEIN"/>
    <property type="match status" value="1"/>
</dbReference>
<gene>
    <name evidence="2" type="ORF">CSSPJE1EN2_LOCUS21629</name>
</gene>
<evidence type="ECO:0000256" key="1">
    <source>
        <dbReference type="SAM" id="MobiDB-lite"/>
    </source>
</evidence>